<organism evidence="1 2">
    <name type="scientific">Ruminococcus albus</name>
    <dbReference type="NCBI Taxonomy" id="1264"/>
    <lineage>
        <taxon>Bacteria</taxon>
        <taxon>Bacillati</taxon>
        <taxon>Bacillota</taxon>
        <taxon>Clostridia</taxon>
        <taxon>Eubacteriales</taxon>
        <taxon>Oscillospiraceae</taxon>
        <taxon>Ruminococcus</taxon>
    </lineage>
</organism>
<dbReference type="EMBL" id="FOKQ01000001">
    <property type="protein sequence ID" value="SFB67930.1"/>
    <property type="molecule type" value="Genomic_DNA"/>
</dbReference>
<gene>
    <name evidence="1" type="ORF">SAMN02910406_00211</name>
</gene>
<proteinExistence type="predicted"/>
<reference evidence="1 2" key="1">
    <citation type="submission" date="2016-10" db="EMBL/GenBank/DDBJ databases">
        <authorList>
            <person name="de Groot N.N."/>
        </authorList>
    </citation>
    <scope>NUCLEOTIDE SEQUENCE [LARGE SCALE GENOMIC DNA]</scope>
    <source>
        <strain evidence="1 2">AR67</strain>
    </source>
</reference>
<sequence>MGRIKFTICMGYDIFYHLLKNQYKKMTITKTMTVIFLFVVNNIRNCTLRTSESPIYAFAKFAKKQFQCC</sequence>
<evidence type="ECO:0000313" key="2">
    <source>
        <dbReference type="Proteomes" id="UP000182192"/>
    </source>
</evidence>
<evidence type="ECO:0000313" key="1">
    <source>
        <dbReference type="EMBL" id="SFB67930.1"/>
    </source>
</evidence>
<protein>
    <submittedName>
        <fullName evidence="1">Uncharacterized protein</fullName>
    </submittedName>
</protein>
<dbReference type="Proteomes" id="UP000182192">
    <property type="component" value="Unassembled WGS sequence"/>
</dbReference>
<name>A0A1I1D566_RUMAL</name>
<accession>A0A1I1D566</accession>
<dbReference type="AlphaFoldDB" id="A0A1I1D566"/>